<dbReference type="AlphaFoldDB" id="A0A285NRA5"/>
<dbReference type="EMBL" id="OBEI01000016">
    <property type="protein sequence ID" value="SNZ11728.1"/>
    <property type="molecule type" value="Genomic_DNA"/>
</dbReference>
<dbReference type="InterPro" id="IPR055438">
    <property type="entry name" value="AstE_AspA_cat"/>
</dbReference>
<gene>
    <name evidence="6" type="ORF">SAMN06265182_2109</name>
</gene>
<evidence type="ECO:0000313" key="6">
    <source>
        <dbReference type="EMBL" id="SNZ11728.1"/>
    </source>
</evidence>
<dbReference type="Pfam" id="PF24827">
    <property type="entry name" value="AstE_AspA_cat"/>
    <property type="match status" value="1"/>
</dbReference>
<comment type="cofactor">
    <cofactor evidence="1">
        <name>Zn(2+)</name>
        <dbReference type="ChEBI" id="CHEBI:29105"/>
    </cofactor>
</comment>
<dbReference type="Gene3D" id="3.40.630.10">
    <property type="entry name" value="Zn peptidases"/>
    <property type="match status" value="1"/>
</dbReference>
<evidence type="ECO:0000256" key="1">
    <source>
        <dbReference type="ARBA" id="ARBA00001947"/>
    </source>
</evidence>
<evidence type="ECO:0000313" key="7">
    <source>
        <dbReference type="Proteomes" id="UP000219036"/>
    </source>
</evidence>
<dbReference type="SUPFAM" id="SSF53187">
    <property type="entry name" value="Zn-dependent exopeptidases"/>
    <property type="match status" value="1"/>
</dbReference>
<dbReference type="Proteomes" id="UP000219036">
    <property type="component" value="Unassembled WGS sequence"/>
</dbReference>
<evidence type="ECO:0000256" key="2">
    <source>
        <dbReference type="ARBA" id="ARBA00022723"/>
    </source>
</evidence>
<dbReference type="PANTHER" id="PTHR37326">
    <property type="entry name" value="BLL3975 PROTEIN"/>
    <property type="match status" value="1"/>
</dbReference>
<feature type="domain" description="Succinylglutamate desuccinylase/Aspartoacylase catalytic" evidence="5">
    <location>
        <begin position="31"/>
        <end position="212"/>
    </location>
</feature>
<evidence type="ECO:0000256" key="3">
    <source>
        <dbReference type="ARBA" id="ARBA00022801"/>
    </source>
</evidence>
<dbReference type="CDD" id="cd06253">
    <property type="entry name" value="M14_ASTE_ASPA-like"/>
    <property type="match status" value="1"/>
</dbReference>
<dbReference type="InterPro" id="IPR053138">
    <property type="entry name" value="N-alpha-Ac-DABA_deacetylase"/>
</dbReference>
<protein>
    <recommendedName>
        <fullName evidence="5">Succinylglutamate desuccinylase/Aspartoacylase catalytic domain-containing protein</fullName>
    </recommendedName>
</protein>
<evidence type="ECO:0000256" key="4">
    <source>
        <dbReference type="ARBA" id="ARBA00022833"/>
    </source>
</evidence>
<proteinExistence type="predicted"/>
<dbReference type="OrthoDB" id="9782876at2"/>
<dbReference type="PANTHER" id="PTHR37326:SF1">
    <property type="entry name" value="BLL3975 PROTEIN"/>
    <property type="match status" value="1"/>
</dbReference>
<dbReference type="GO" id="GO:0016788">
    <property type="term" value="F:hydrolase activity, acting on ester bonds"/>
    <property type="evidence" value="ECO:0007669"/>
    <property type="project" value="InterPro"/>
</dbReference>
<keyword evidence="7" id="KW-1185">Reference proteome</keyword>
<evidence type="ECO:0000259" key="5">
    <source>
        <dbReference type="Pfam" id="PF24827"/>
    </source>
</evidence>
<dbReference type="GO" id="GO:0046872">
    <property type="term" value="F:metal ion binding"/>
    <property type="evidence" value="ECO:0007669"/>
    <property type="project" value="UniProtKB-KW"/>
</dbReference>
<name>A0A285NRA5_9AQUI</name>
<keyword evidence="3" id="KW-0378">Hydrolase</keyword>
<reference evidence="7" key="1">
    <citation type="submission" date="2017-09" db="EMBL/GenBank/DDBJ databases">
        <authorList>
            <person name="Varghese N."/>
            <person name="Submissions S."/>
        </authorList>
    </citation>
    <scope>NUCLEOTIDE SEQUENCE [LARGE SCALE GENOMIC DNA]</scope>
    <source>
        <strain evidence="7">DSM 15103</strain>
    </source>
</reference>
<accession>A0A285NRA5</accession>
<organism evidence="6 7">
    <name type="scientific">Persephonella hydrogeniphila</name>
    <dbReference type="NCBI Taxonomy" id="198703"/>
    <lineage>
        <taxon>Bacteria</taxon>
        <taxon>Pseudomonadati</taxon>
        <taxon>Aquificota</taxon>
        <taxon>Aquificia</taxon>
        <taxon>Aquificales</taxon>
        <taxon>Hydrogenothermaceae</taxon>
        <taxon>Persephonella</taxon>
    </lineage>
</organism>
<keyword evidence="4" id="KW-0862">Zinc</keyword>
<keyword evidence="2" id="KW-0479">Metal-binding</keyword>
<dbReference type="RefSeq" id="WP_097001245.1">
    <property type="nucleotide sequence ID" value="NZ_OBEI01000016.1"/>
</dbReference>
<sequence length="311" mass="35024">MIEEVFSIDLRVSEKFYIKRHRHQPTFKTDKRISIVSGIHGDELEGQMVCFLLNEFLLENKEKIKGIIDIYPSINSVGIDSIVRNVPPTDVDLNRVFPGSPDGTLPERIAHAVVETIKGSDIAIDIHSSNIFLTEIPQIRISEENADILLPIAEKLNVDFIWVHSAVTVLKSTFAHTMNSLGTKTLVVEMGVGMRITQEYCYQLFDGIVNLLIEEDFLEMEKNKDVRKPIVSTKGEVHFLNTEAPGIFIQTAKHGNWVKKGQQIGKVVSPLKGEILHNVLSPANGFLFTLREYPVVYEGSLLARIYEEKNG</sequence>